<dbReference type="GO" id="GO:0005975">
    <property type="term" value="P:carbohydrate metabolic process"/>
    <property type="evidence" value="ECO:0007669"/>
    <property type="project" value="InterPro"/>
</dbReference>
<name>A0A6J6PS04_9ZZZZ</name>
<dbReference type="Gene3D" id="3.40.50.1700">
    <property type="entry name" value="Glycoside hydrolase family 3 C-terminal domain"/>
    <property type="match status" value="1"/>
</dbReference>
<dbReference type="InterPro" id="IPR017853">
    <property type="entry name" value="GH"/>
</dbReference>
<organism evidence="4">
    <name type="scientific">freshwater metagenome</name>
    <dbReference type="NCBI Taxonomy" id="449393"/>
    <lineage>
        <taxon>unclassified sequences</taxon>
        <taxon>metagenomes</taxon>
        <taxon>ecological metagenomes</taxon>
    </lineage>
</organism>
<reference evidence="4" key="1">
    <citation type="submission" date="2020-05" db="EMBL/GenBank/DDBJ databases">
        <authorList>
            <person name="Chiriac C."/>
            <person name="Salcher M."/>
            <person name="Ghai R."/>
            <person name="Kavagutti S V."/>
        </authorList>
    </citation>
    <scope>NUCLEOTIDE SEQUENCE</scope>
</reference>
<dbReference type="GO" id="GO:0004553">
    <property type="term" value="F:hydrolase activity, hydrolyzing O-glycosyl compounds"/>
    <property type="evidence" value="ECO:0007669"/>
    <property type="project" value="InterPro"/>
</dbReference>
<dbReference type="InterPro" id="IPR002772">
    <property type="entry name" value="Glyco_hydro_3_C"/>
</dbReference>
<dbReference type="SUPFAM" id="SSF52279">
    <property type="entry name" value="Beta-D-glucan exohydrolase, C-terminal domain"/>
    <property type="match status" value="1"/>
</dbReference>
<evidence type="ECO:0000256" key="1">
    <source>
        <dbReference type="ARBA" id="ARBA00005336"/>
    </source>
</evidence>
<dbReference type="PANTHER" id="PTHR42715:SF10">
    <property type="entry name" value="BETA-GLUCOSIDASE"/>
    <property type="match status" value="1"/>
</dbReference>
<dbReference type="InterPro" id="IPR026891">
    <property type="entry name" value="Fn3-like"/>
</dbReference>
<sequence>MPTRRTMSTIAASALAATIVSVGTGGSTSVAAGAAGPTARAVDPACAAWMDPKDPAAQRARALVDAMSAEQKMHMVTFGDLPPYLLYYGTAGHVTGIPELCVPDLVLSDAGSGVAGLQLGTTTFPSGVAQASMWNRSLQREVGRTIGDEAFDKGINVMLGPGMNIARTPYNGRNFEYFGEDPYLAAQMVVPFIKGIQSNPVIADAKHYALNNQEVDRMTVDVTVDERTAREIYLPAFEAAVKDGDVGSVMCSYNRVGGKYACENPTLLDDWLRDDWGFDGFVVSDWGAVHSTAPSAMAGLDLEMHAVPFENPVATPVFGAGEGKYFAAAKLETALADKTLTSARLDEMVRNIVRPMFELGLFEQPITPGLPAFLSTVSTDAHKETARRAASEGTVLLKNRDDMLPLDTEGGRTIAVIGYAANPLGALSSTGGGGSSHGSGLPPQVVSVLQGVQSLAQEHGDTVVYTEGSSVIDAMLVASLADIAIVVAGDGSSEGSDRADLSMSPQVCVTLFCQKLPLDQEQMVSTVTGANPNTVVVLDVGAPVRMPWLSDAAAVLLPWYGGNEHGNSVARILYGLDEPSGRLPQTLPVSEDQLDFSPEQYPGVGGEQTYSEGMLVGYRYYDSRRLKPLFPFGFGLGYSTFAFDDLQVRRAGSGAVATFTVRNTGTRASSAVPQLYVSSPAAAGEPPRQLKGFDKVLLKPGQSRTITLRLDRRAFSQWSTRADRWIVTPGRYGIQVGSSSRDLDLRSSIVMGR</sequence>
<dbReference type="Pfam" id="PF01915">
    <property type="entry name" value="Glyco_hydro_3_C"/>
    <property type="match status" value="1"/>
</dbReference>
<proteinExistence type="inferred from homology"/>
<dbReference type="InterPro" id="IPR050288">
    <property type="entry name" value="Cellulose_deg_GH3"/>
</dbReference>
<protein>
    <submittedName>
        <fullName evidence="4">Unannotated protein</fullName>
    </submittedName>
</protein>
<dbReference type="PANTHER" id="PTHR42715">
    <property type="entry name" value="BETA-GLUCOSIDASE"/>
    <property type="match status" value="1"/>
</dbReference>
<dbReference type="InterPro" id="IPR013783">
    <property type="entry name" value="Ig-like_fold"/>
</dbReference>
<dbReference type="PRINTS" id="PR00133">
    <property type="entry name" value="GLHYDRLASE3"/>
</dbReference>
<dbReference type="InterPro" id="IPR036881">
    <property type="entry name" value="Glyco_hydro_3_C_sf"/>
</dbReference>
<dbReference type="Pfam" id="PF14310">
    <property type="entry name" value="Fn3-like"/>
    <property type="match status" value="1"/>
</dbReference>
<dbReference type="EMBL" id="CAEZXR010000092">
    <property type="protein sequence ID" value="CAB4701262.1"/>
    <property type="molecule type" value="Genomic_DNA"/>
</dbReference>
<dbReference type="Gene3D" id="2.60.40.10">
    <property type="entry name" value="Immunoglobulins"/>
    <property type="match status" value="1"/>
</dbReference>
<comment type="similarity">
    <text evidence="1">Belongs to the glycosyl hydrolase 3 family.</text>
</comment>
<dbReference type="SMART" id="SM01217">
    <property type="entry name" value="Fn3_like"/>
    <property type="match status" value="1"/>
</dbReference>
<dbReference type="Pfam" id="PF00933">
    <property type="entry name" value="Glyco_hydro_3"/>
    <property type="match status" value="1"/>
</dbReference>
<feature type="domain" description="Fibronectin type III-like" evidence="3">
    <location>
        <begin position="671"/>
        <end position="740"/>
    </location>
</feature>
<gene>
    <name evidence="4" type="ORF">UFOPK2579_00956</name>
</gene>
<dbReference type="AlphaFoldDB" id="A0A6J6PS04"/>
<dbReference type="InterPro" id="IPR036962">
    <property type="entry name" value="Glyco_hydro_3_N_sf"/>
</dbReference>
<accession>A0A6J6PS04</accession>
<dbReference type="Gene3D" id="3.20.20.300">
    <property type="entry name" value="Glycoside hydrolase, family 3, N-terminal domain"/>
    <property type="match status" value="1"/>
</dbReference>
<evidence type="ECO:0000313" key="4">
    <source>
        <dbReference type="EMBL" id="CAB4701262.1"/>
    </source>
</evidence>
<dbReference type="InterPro" id="IPR001764">
    <property type="entry name" value="Glyco_hydro_3_N"/>
</dbReference>
<evidence type="ECO:0000259" key="3">
    <source>
        <dbReference type="SMART" id="SM01217"/>
    </source>
</evidence>
<keyword evidence="2" id="KW-0378">Hydrolase</keyword>
<evidence type="ECO:0000256" key="2">
    <source>
        <dbReference type="ARBA" id="ARBA00022801"/>
    </source>
</evidence>
<dbReference type="SUPFAM" id="SSF51445">
    <property type="entry name" value="(Trans)glycosidases"/>
    <property type="match status" value="1"/>
</dbReference>